<dbReference type="Pfam" id="PF00186">
    <property type="entry name" value="DHFR_1"/>
    <property type="match status" value="1"/>
</dbReference>
<dbReference type="AlphaFoldDB" id="A0A2Z6T8B4"/>
<dbReference type="OrthoDB" id="9804315at2"/>
<keyword evidence="6 7" id="KW-0560">Oxidoreductase</keyword>
<dbReference type="PANTHER" id="PTHR48069:SF3">
    <property type="entry name" value="DIHYDROFOLATE REDUCTASE"/>
    <property type="match status" value="1"/>
</dbReference>
<comment type="pathway">
    <text evidence="1 7">Cofactor biosynthesis; tetrahydrofolate biosynthesis; 5,6,7,8-tetrahydrofolate from 7,8-dihydrofolate: step 1/1.</text>
</comment>
<dbReference type="InterPro" id="IPR012259">
    <property type="entry name" value="DHFR"/>
</dbReference>
<comment type="similarity">
    <text evidence="2 7">Belongs to the dihydrofolate reductase family.</text>
</comment>
<comment type="catalytic activity">
    <reaction evidence="7">
        <text>(6S)-5,6,7,8-tetrahydrofolate + NADP(+) = 7,8-dihydrofolate + NADPH + H(+)</text>
        <dbReference type="Rhea" id="RHEA:15009"/>
        <dbReference type="ChEBI" id="CHEBI:15378"/>
        <dbReference type="ChEBI" id="CHEBI:57451"/>
        <dbReference type="ChEBI" id="CHEBI:57453"/>
        <dbReference type="ChEBI" id="CHEBI:57783"/>
        <dbReference type="ChEBI" id="CHEBI:58349"/>
        <dbReference type="EC" id="1.5.1.3"/>
    </reaction>
</comment>
<evidence type="ECO:0000256" key="2">
    <source>
        <dbReference type="ARBA" id="ARBA00009539"/>
    </source>
</evidence>
<evidence type="ECO:0000256" key="7">
    <source>
        <dbReference type="PIRNR" id="PIRNR000194"/>
    </source>
</evidence>
<evidence type="ECO:0000256" key="1">
    <source>
        <dbReference type="ARBA" id="ARBA00004903"/>
    </source>
</evidence>
<dbReference type="PIRSF" id="PIRSF000194">
    <property type="entry name" value="DHFR"/>
    <property type="match status" value="1"/>
</dbReference>
<dbReference type="GO" id="GO:0006730">
    <property type="term" value="P:one-carbon metabolic process"/>
    <property type="evidence" value="ECO:0007669"/>
    <property type="project" value="UniProtKB-KW"/>
</dbReference>
<name>A0A2Z6T8B4_9LACO</name>
<dbReference type="PROSITE" id="PS51330">
    <property type="entry name" value="DHFR_2"/>
    <property type="match status" value="1"/>
</dbReference>
<comment type="function">
    <text evidence="7">Key enzyme in folate metabolism. Catalyzes an essential reaction for de novo glycine and purine synthesis, and for DNA precursor synthesis.</text>
</comment>
<dbReference type="PRINTS" id="PR00070">
    <property type="entry name" value="DHFR"/>
</dbReference>
<organism evidence="9 10">
    <name type="scientific">Lactobacillus rodentium</name>
    <dbReference type="NCBI Taxonomy" id="947835"/>
    <lineage>
        <taxon>Bacteria</taxon>
        <taxon>Bacillati</taxon>
        <taxon>Bacillota</taxon>
        <taxon>Bacilli</taxon>
        <taxon>Lactobacillales</taxon>
        <taxon>Lactobacillaceae</taxon>
        <taxon>Lactobacillus</taxon>
    </lineage>
</organism>
<evidence type="ECO:0000259" key="8">
    <source>
        <dbReference type="PROSITE" id="PS51330"/>
    </source>
</evidence>
<keyword evidence="4 7" id="KW-0554">One-carbon metabolism</keyword>
<dbReference type="PANTHER" id="PTHR48069">
    <property type="entry name" value="DIHYDROFOLATE REDUCTASE"/>
    <property type="match status" value="1"/>
</dbReference>
<dbReference type="EMBL" id="BFBY01000007">
    <property type="protein sequence ID" value="GBG05131.1"/>
    <property type="molecule type" value="Genomic_DNA"/>
</dbReference>
<dbReference type="GO" id="GO:0004146">
    <property type="term" value="F:dihydrofolate reductase activity"/>
    <property type="evidence" value="ECO:0007669"/>
    <property type="project" value="UniProtKB-EC"/>
</dbReference>
<dbReference type="GO" id="GO:0050661">
    <property type="term" value="F:NADP binding"/>
    <property type="evidence" value="ECO:0007669"/>
    <property type="project" value="InterPro"/>
</dbReference>
<reference evidence="10" key="1">
    <citation type="submission" date="2018-03" db="EMBL/GenBank/DDBJ databases">
        <title>New taxa in the Lactobacillus gasseri group.</title>
        <authorList>
            <person name="Tanizawa Y."/>
            <person name="Tohno M."/>
            <person name="Endo A."/>
            <person name="Arita M."/>
        </authorList>
    </citation>
    <scope>NUCLEOTIDE SEQUENCE [LARGE SCALE GENOMIC DNA]</scope>
    <source>
        <strain evidence="10">DSM 24759</strain>
    </source>
</reference>
<dbReference type="GO" id="GO:0046452">
    <property type="term" value="P:dihydrofolate metabolic process"/>
    <property type="evidence" value="ECO:0007669"/>
    <property type="project" value="TreeGrafter"/>
</dbReference>
<evidence type="ECO:0000256" key="5">
    <source>
        <dbReference type="ARBA" id="ARBA00022857"/>
    </source>
</evidence>
<dbReference type="Proteomes" id="UP000257317">
    <property type="component" value="Unassembled WGS sequence"/>
</dbReference>
<dbReference type="RefSeq" id="WP_117118460.1">
    <property type="nucleotide sequence ID" value="NZ_BFBY01000007.1"/>
</dbReference>
<dbReference type="InterPro" id="IPR001796">
    <property type="entry name" value="DHFR_dom"/>
</dbReference>
<dbReference type="GO" id="GO:0046654">
    <property type="term" value="P:tetrahydrofolate biosynthetic process"/>
    <property type="evidence" value="ECO:0007669"/>
    <property type="project" value="UniProtKB-UniPathway"/>
</dbReference>
<accession>A0A2Z6T8B4</accession>
<dbReference type="InterPro" id="IPR024072">
    <property type="entry name" value="DHFR-like_dom_sf"/>
</dbReference>
<keyword evidence="10" id="KW-1185">Reference proteome</keyword>
<dbReference type="EC" id="1.5.1.3" evidence="3 7"/>
<keyword evidence="5 7" id="KW-0521">NADP</keyword>
<evidence type="ECO:0000313" key="9">
    <source>
        <dbReference type="EMBL" id="GBG05131.1"/>
    </source>
</evidence>
<dbReference type="Gene3D" id="3.40.430.10">
    <property type="entry name" value="Dihydrofolate Reductase, subunit A"/>
    <property type="match status" value="1"/>
</dbReference>
<dbReference type="SUPFAM" id="SSF53597">
    <property type="entry name" value="Dihydrofolate reductase-like"/>
    <property type="match status" value="1"/>
</dbReference>
<dbReference type="GO" id="GO:0046655">
    <property type="term" value="P:folic acid metabolic process"/>
    <property type="evidence" value="ECO:0007669"/>
    <property type="project" value="TreeGrafter"/>
</dbReference>
<dbReference type="CDD" id="cd00209">
    <property type="entry name" value="DHFR"/>
    <property type="match status" value="1"/>
</dbReference>
<proteinExistence type="inferred from homology"/>
<evidence type="ECO:0000256" key="6">
    <source>
        <dbReference type="ARBA" id="ARBA00023002"/>
    </source>
</evidence>
<evidence type="ECO:0000313" key="10">
    <source>
        <dbReference type="Proteomes" id="UP000257317"/>
    </source>
</evidence>
<evidence type="ECO:0000256" key="3">
    <source>
        <dbReference type="ARBA" id="ARBA00012856"/>
    </source>
</evidence>
<sequence>MISYVWAEDKRGNIGYQGRLPWHLPADLHHFKKLTLNHPIIMGRKTFASLPGILPNRVHIVLTHDQALKEKYQENNKVLIFNELTDLKKWIAQQDQEVVVIGGASLFKEFSDQVDILHRTVIHSEFKGDVQMPKLDYGKFTLMNQEDFKADDKNKYSYSFLDYQRK</sequence>
<gene>
    <name evidence="9" type="primary">folA</name>
    <name evidence="9" type="ORF">LrDSM24759_10450</name>
</gene>
<protein>
    <recommendedName>
        <fullName evidence="3 7">Dihydrofolate reductase</fullName>
        <ecNumber evidence="3 7">1.5.1.3</ecNumber>
    </recommendedName>
</protein>
<evidence type="ECO:0000256" key="4">
    <source>
        <dbReference type="ARBA" id="ARBA00022563"/>
    </source>
</evidence>
<dbReference type="GO" id="GO:0005829">
    <property type="term" value="C:cytosol"/>
    <property type="evidence" value="ECO:0007669"/>
    <property type="project" value="TreeGrafter"/>
</dbReference>
<comment type="caution">
    <text evidence="9">The sequence shown here is derived from an EMBL/GenBank/DDBJ whole genome shotgun (WGS) entry which is preliminary data.</text>
</comment>
<dbReference type="UniPathway" id="UPA00077">
    <property type="reaction ID" value="UER00158"/>
</dbReference>
<feature type="domain" description="DHFR" evidence="8">
    <location>
        <begin position="1"/>
        <end position="165"/>
    </location>
</feature>